<protein>
    <submittedName>
        <fullName evidence="1">Uncharacterized protein</fullName>
    </submittedName>
</protein>
<sequence length="70" mass="7973">MTVCLSRPSSVPSSLRDLQRGVAELQRACLYSIALLDYIELYRSRTLAKKPDTPELADGWMGAFVWKLER</sequence>
<dbReference type="OrthoDB" id="2634326at2759"/>
<dbReference type="Proteomes" id="UP000297245">
    <property type="component" value="Unassembled WGS sequence"/>
</dbReference>
<evidence type="ECO:0000313" key="2">
    <source>
        <dbReference type="Proteomes" id="UP000297245"/>
    </source>
</evidence>
<proteinExistence type="predicted"/>
<evidence type="ECO:0000313" key="1">
    <source>
        <dbReference type="EMBL" id="THV02248.1"/>
    </source>
</evidence>
<organism evidence="1 2">
    <name type="scientific">Dendrothele bispora (strain CBS 962.96)</name>
    <dbReference type="NCBI Taxonomy" id="1314807"/>
    <lineage>
        <taxon>Eukaryota</taxon>
        <taxon>Fungi</taxon>
        <taxon>Dikarya</taxon>
        <taxon>Basidiomycota</taxon>
        <taxon>Agaricomycotina</taxon>
        <taxon>Agaricomycetes</taxon>
        <taxon>Agaricomycetidae</taxon>
        <taxon>Agaricales</taxon>
        <taxon>Agaricales incertae sedis</taxon>
        <taxon>Dendrothele</taxon>
    </lineage>
</organism>
<reference evidence="1 2" key="1">
    <citation type="journal article" date="2019" name="Nat. Ecol. Evol.">
        <title>Megaphylogeny resolves global patterns of mushroom evolution.</title>
        <authorList>
            <person name="Varga T."/>
            <person name="Krizsan K."/>
            <person name="Foldi C."/>
            <person name="Dima B."/>
            <person name="Sanchez-Garcia M."/>
            <person name="Sanchez-Ramirez S."/>
            <person name="Szollosi G.J."/>
            <person name="Szarkandi J.G."/>
            <person name="Papp V."/>
            <person name="Albert L."/>
            <person name="Andreopoulos W."/>
            <person name="Angelini C."/>
            <person name="Antonin V."/>
            <person name="Barry K.W."/>
            <person name="Bougher N.L."/>
            <person name="Buchanan P."/>
            <person name="Buyck B."/>
            <person name="Bense V."/>
            <person name="Catcheside P."/>
            <person name="Chovatia M."/>
            <person name="Cooper J."/>
            <person name="Damon W."/>
            <person name="Desjardin D."/>
            <person name="Finy P."/>
            <person name="Geml J."/>
            <person name="Haridas S."/>
            <person name="Hughes K."/>
            <person name="Justo A."/>
            <person name="Karasinski D."/>
            <person name="Kautmanova I."/>
            <person name="Kiss B."/>
            <person name="Kocsube S."/>
            <person name="Kotiranta H."/>
            <person name="LaButti K.M."/>
            <person name="Lechner B.E."/>
            <person name="Liimatainen K."/>
            <person name="Lipzen A."/>
            <person name="Lukacs Z."/>
            <person name="Mihaltcheva S."/>
            <person name="Morgado L.N."/>
            <person name="Niskanen T."/>
            <person name="Noordeloos M.E."/>
            <person name="Ohm R.A."/>
            <person name="Ortiz-Santana B."/>
            <person name="Ovrebo C."/>
            <person name="Racz N."/>
            <person name="Riley R."/>
            <person name="Savchenko A."/>
            <person name="Shiryaev A."/>
            <person name="Soop K."/>
            <person name="Spirin V."/>
            <person name="Szebenyi C."/>
            <person name="Tomsovsky M."/>
            <person name="Tulloss R.E."/>
            <person name="Uehling J."/>
            <person name="Grigoriev I.V."/>
            <person name="Vagvolgyi C."/>
            <person name="Papp T."/>
            <person name="Martin F.M."/>
            <person name="Miettinen O."/>
            <person name="Hibbett D.S."/>
            <person name="Nagy L.G."/>
        </authorList>
    </citation>
    <scope>NUCLEOTIDE SEQUENCE [LARGE SCALE GENOMIC DNA]</scope>
    <source>
        <strain evidence="1 2">CBS 962.96</strain>
    </source>
</reference>
<keyword evidence="2" id="KW-1185">Reference proteome</keyword>
<dbReference type="EMBL" id="ML179079">
    <property type="protein sequence ID" value="THV02248.1"/>
    <property type="molecule type" value="Genomic_DNA"/>
</dbReference>
<accession>A0A4S8MHS8</accession>
<name>A0A4S8MHS8_DENBC</name>
<gene>
    <name evidence="1" type="ORF">K435DRAFT_922209</name>
</gene>
<dbReference type="AlphaFoldDB" id="A0A4S8MHS8"/>